<dbReference type="InterPro" id="IPR050098">
    <property type="entry name" value="TFPI/VKTCI-like"/>
</dbReference>
<feature type="signal peptide" evidence="4">
    <location>
        <begin position="1"/>
        <end position="21"/>
    </location>
</feature>
<dbReference type="GO" id="GO:0005615">
    <property type="term" value="C:extracellular space"/>
    <property type="evidence" value="ECO:0007669"/>
    <property type="project" value="TreeGrafter"/>
</dbReference>
<dbReference type="SMART" id="SM00131">
    <property type="entry name" value="KU"/>
    <property type="match status" value="2"/>
</dbReference>
<sequence length="195" mass="22463">MHSFLRLLISVEVVIIPTGYGATDECDSGWKEWKTLTKGYYYNKTEHRCVLRNEIGVFEHKVFPTEELCDWNCRANTDCLESMDAGQRCGSPQLMYYYDKETCQCTLFLYKGCGGNGNIFATLRECMVTCKGRGCISPPRDSDICTEKYITYYYNTRTGKCEERKYGCHRDGANFKTQKDCFRSCLLRSPTSTQS</sequence>
<dbReference type="GO" id="GO:0004867">
    <property type="term" value="F:serine-type endopeptidase inhibitor activity"/>
    <property type="evidence" value="ECO:0007669"/>
    <property type="project" value="UniProtKB-KW"/>
</dbReference>
<feature type="domain" description="BPTI/Kunitz inhibitor" evidence="5">
    <location>
        <begin position="135"/>
        <end position="185"/>
    </location>
</feature>
<dbReference type="PROSITE" id="PS00280">
    <property type="entry name" value="BPTI_KUNITZ_1"/>
    <property type="match status" value="1"/>
</dbReference>
<evidence type="ECO:0000256" key="4">
    <source>
        <dbReference type="SAM" id="SignalP"/>
    </source>
</evidence>
<reference evidence="6" key="1">
    <citation type="submission" date="2014-03" db="EMBL/GenBank/DDBJ databases">
        <title>The sialotranscriptome of Amblyomma triste, Amblyomma parvum and Amblyomma cajennense ticks, uncovered by 454-based RNA-seq.</title>
        <authorList>
            <person name="Garcia G.R."/>
            <person name="Gardinassi L.G."/>
            <person name="Ribeiro J.M."/>
            <person name="Anatriello E."/>
            <person name="Ferreira B.R."/>
            <person name="Moreira H.N."/>
            <person name="Mafra C."/>
            <person name="Olegario M.M."/>
            <person name="Szabo P.J."/>
            <person name="Miranda-Santos I.K."/>
            <person name="Maruyama S.R."/>
        </authorList>
    </citation>
    <scope>NUCLEOTIDE SEQUENCE</scope>
    <source>
        <strain evidence="6">Uberlandia</strain>
        <tissue evidence="6">Salivary glands</tissue>
    </source>
</reference>
<keyword evidence="1" id="KW-0646">Protease inhibitor</keyword>
<dbReference type="Gene3D" id="4.10.410.10">
    <property type="entry name" value="Pancreatic trypsin inhibitor Kunitz domain"/>
    <property type="match status" value="2"/>
</dbReference>
<dbReference type="EMBL" id="GBBK01000347">
    <property type="protein sequence ID" value="JAC24135.1"/>
    <property type="molecule type" value="mRNA"/>
</dbReference>
<evidence type="ECO:0000259" key="5">
    <source>
        <dbReference type="PROSITE" id="PS50279"/>
    </source>
</evidence>
<dbReference type="PROSITE" id="PS50279">
    <property type="entry name" value="BPTI_KUNITZ_2"/>
    <property type="match status" value="2"/>
</dbReference>
<protein>
    <submittedName>
        <fullName evidence="6">Putative kunitz-type protease inhibitor</fullName>
    </submittedName>
</protein>
<dbReference type="Pfam" id="PF00014">
    <property type="entry name" value="Kunitz_BPTI"/>
    <property type="match status" value="2"/>
</dbReference>
<dbReference type="InterPro" id="IPR002223">
    <property type="entry name" value="Kunitz_BPTI"/>
</dbReference>
<dbReference type="InterPro" id="IPR020901">
    <property type="entry name" value="Prtase_inh_Kunz-CS"/>
</dbReference>
<dbReference type="PANTHER" id="PTHR10083:SF374">
    <property type="entry name" value="BPTI_KUNITZ INHIBITOR DOMAIN-CONTAINING PROTEIN"/>
    <property type="match status" value="1"/>
</dbReference>
<evidence type="ECO:0000256" key="3">
    <source>
        <dbReference type="ARBA" id="ARBA00023157"/>
    </source>
</evidence>
<keyword evidence="4" id="KW-0732">Signal</keyword>
<name>A0A023FU19_AMBCJ</name>
<evidence type="ECO:0000256" key="1">
    <source>
        <dbReference type="ARBA" id="ARBA00022690"/>
    </source>
</evidence>
<organism evidence="6">
    <name type="scientific">Amblyomma cajennense</name>
    <name type="common">Cayenne tick</name>
    <name type="synonym">Acarus cajennensis</name>
    <dbReference type="NCBI Taxonomy" id="34607"/>
    <lineage>
        <taxon>Eukaryota</taxon>
        <taxon>Metazoa</taxon>
        <taxon>Ecdysozoa</taxon>
        <taxon>Arthropoda</taxon>
        <taxon>Chelicerata</taxon>
        <taxon>Arachnida</taxon>
        <taxon>Acari</taxon>
        <taxon>Parasitiformes</taxon>
        <taxon>Ixodida</taxon>
        <taxon>Ixodoidea</taxon>
        <taxon>Ixodidae</taxon>
        <taxon>Amblyomminae</taxon>
        <taxon>Amblyomma</taxon>
    </lineage>
</organism>
<evidence type="ECO:0000256" key="2">
    <source>
        <dbReference type="ARBA" id="ARBA00022900"/>
    </source>
</evidence>
<feature type="domain" description="BPTI/Kunitz inhibitor" evidence="5">
    <location>
        <begin position="79"/>
        <end position="130"/>
    </location>
</feature>
<feature type="chain" id="PRO_5001517563" evidence="4">
    <location>
        <begin position="22"/>
        <end position="195"/>
    </location>
</feature>
<proteinExistence type="evidence at transcript level"/>
<dbReference type="SUPFAM" id="SSF57362">
    <property type="entry name" value="BPTI-like"/>
    <property type="match status" value="2"/>
</dbReference>
<evidence type="ECO:0000313" key="6">
    <source>
        <dbReference type="EMBL" id="JAC24135.1"/>
    </source>
</evidence>
<keyword evidence="2" id="KW-0722">Serine protease inhibitor</keyword>
<dbReference type="AlphaFoldDB" id="A0A023FU19"/>
<accession>A0A023FU19</accession>
<dbReference type="InterPro" id="IPR036880">
    <property type="entry name" value="Kunitz_BPTI_sf"/>
</dbReference>
<keyword evidence="3" id="KW-1015">Disulfide bond</keyword>
<dbReference type="PANTHER" id="PTHR10083">
    <property type="entry name" value="KUNITZ-TYPE PROTEASE INHIBITOR-RELATED"/>
    <property type="match status" value="1"/>
</dbReference>